<dbReference type="GeneID" id="43185986"/>
<name>A0A078RDH4_PHOVU</name>
<evidence type="ECO:0000259" key="1">
    <source>
        <dbReference type="Pfam" id="PF12728"/>
    </source>
</evidence>
<dbReference type="PATRIC" id="fig|1339350.3.peg.1413"/>
<dbReference type="EMBL" id="JNHI01000006">
    <property type="protein sequence ID" value="KDS32002.1"/>
    <property type="molecule type" value="Genomic_DNA"/>
</dbReference>
<dbReference type="Pfam" id="PF12728">
    <property type="entry name" value="HTH_17"/>
    <property type="match status" value="1"/>
</dbReference>
<accession>A0A078RDH4</accession>
<dbReference type="RefSeq" id="WP_032945184.1">
    <property type="nucleotide sequence ID" value="NZ_JNHI01000006.1"/>
</dbReference>
<dbReference type="Proteomes" id="UP000028134">
    <property type="component" value="Unassembled WGS sequence"/>
</dbReference>
<sequence length="119" mass="13971">MSEKNITFEDLPKAMSWLMDKLNELDSKIDGLNNQNQSVPTEQWMNLKELCDYIPSHPAEQTVYGWTSCHLIPFHKRGKRIMFLKSEIDEWLHAGKIKSDKNLEDEAAQFIKSKRNTKF</sequence>
<evidence type="ECO:0000313" key="3">
    <source>
        <dbReference type="Proteomes" id="UP000028134"/>
    </source>
</evidence>
<comment type="caution">
    <text evidence="2">The sequence shown here is derived from an EMBL/GenBank/DDBJ whole genome shotgun (WGS) entry which is preliminary data.</text>
</comment>
<protein>
    <submittedName>
        <fullName evidence="2">Helix-turn-helix domain protein</fullName>
    </submittedName>
</protein>
<dbReference type="AlphaFoldDB" id="A0A078RDH4"/>
<evidence type="ECO:0000313" key="2">
    <source>
        <dbReference type="EMBL" id="KDS32002.1"/>
    </source>
</evidence>
<reference evidence="2 3" key="1">
    <citation type="submission" date="2014-04" db="EMBL/GenBank/DDBJ databases">
        <authorList>
            <person name="Sears C."/>
            <person name="Carroll K."/>
            <person name="Sack B.R."/>
            <person name="Qadri F."/>
            <person name="Myers L.L."/>
            <person name="Chung G.-T."/>
            <person name="Escheverria P."/>
            <person name="Fraser C.M."/>
            <person name="Sadzewicz L."/>
            <person name="Shefchek K.A."/>
            <person name="Tallon L."/>
            <person name="Das S.P."/>
            <person name="Daugherty S."/>
            <person name="Mongodin E.F."/>
        </authorList>
    </citation>
    <scope>NUCLEOTIDE SEQUENCE [LARGE SCALE GENOMIC DNA]</scope>
    <source>
        <strain evidence="3">3775 SL(B) 10 (iv)</strain>
    </source>
</reference>
<organism evidence="2 3">
    <name type="scientific">Phocaeicola vulgatus str. 3775 SL</name>
    <name type="common">B</name>
    <name type="synonym">iv</name>
    <dbReference type="NCBI Taxonomy" id="1339350"/>
    <lineage>
        <taxon>Bacteria</taxon>
        <taxon>Pseudomonadati</taxon>
        <taxon>Bacteroidota</taxon>
        <taxon>Bacteroidia</taxon>
        <taxon>Bacteroidales</taxon>
        <taxon>Bacteroidaceae</taxon>
        <taxon>Phocaeicola</taxon>
    </lineage>
</organism>
<dbReference type="InterPro" id="IPR041657">
    <property type="entry name" value="HTH_17"/>
</dbReference>
<gene>
    <name evidence="2" type="ORF">M097_1470</name>
</gene>
<proteinExistence type="predicted"/>
<feature type="domain" description="Helix-turn-helix" evidence="1">
    <location>
        <begin position="45"/>
        <end position="93"/>
    </location>
</feature>